<dbReference type="Gramene" id="EOY03863">
    <property type="protein sequence ID" value="EOY03863"/>
    <property type="gene ID" value="TCM_019064"/>
</dbReference>
<dbReference type="Proteomes" id="UP000026915">
    <property type="component" value="Chromosome 4"/>
</dbReference>
<protein>
    <submittedName>
        <fullName evidence="1">Uncharacterized protein</fullName>
    </submittedName>
</protein>
<evidence type="ECO:0000313" key="2">
    <source>
        <dbReference type="Proteomes" id="UP000026915"/>
    </source>
</evidence>
<gene>
    <name evidence="1" type="ORF">TCM_019064</name>
</gene>
<evidence type="ECO:0000313" key="1">
    <source>
        <dbReference type="EMBL" id="EOY03863.1"/>
    </source>
</evidence>
<reference evidence="1 2" key="1">
    <citation type="journal article" date="2013" name="Genome Biol.">
        <title>The genome sequence of the most widely cultivated cacao type and its use to identify candidate genes regulating pod color.</title>
        <authorList>
            <person name="Motamayor J.C."/>
            <person name="Mockaitis K."/>
            <person name="Schmutz J."/>
            <person name="Haiminen N."/>
            <person name="Iii D.L."/>
            <person name="Cornejo O."/>
            <person name="Findley S.D."/>
            <person name="Zheng P."/>
            <person name="Utro F."/>
            <person name="Royaert S."/>
            <person name="Saski C."/>
            <person name="Jenkins J."/>
            <person name="Podicheti R."/>
            <person name="Zhao M."/>
            <person name="Scheffler B.E."/>
            <person name="Stack J.C."/>
            <person name="Feltus F.A."/>
            <person name="Mustiga G.M."/>
            <person name="Amores F."/>
            <person name="Phillips W."/>
            <person name="Marelli J.P."/>
            <person name="May G.D."/>
            <person name="Shapiro H."/>
            <person name="Ma J."/>
            <person name="Bustamante C.D."/>
            <person name="Schnell R.J."/>
            <person name="Main D."/>
            <person name="Gilbert D."/>
            <person name="Parida L."/>
            <person name="Kuhn D.N."/>
        </authorList>
    </citation>
    <scope>NUCLEOTIDE SEQUENCE [LARGE SCALE GENOMIC DNA]</scope>
    <source>
        <strain evidence="2">cv. Matina 1-6</strain>
    </source>
</reference>
<accession>A0A061EGS4</accession>
<dbReference type="AlphaFoldDB" id="A0A061EGS4"/>
<dbReference type="HOGENOM" id="CLU_2799123_0_0_1"/>
<dbReference type="EMBL" id="CM001882">
    <property type="protein sequence ID" value="EOY03863.1"/>
    <property type="molecule type" value="Genomic_DNA"/>
</dbReference>
<organism evidence="1 2">
    <name type="scientific">Theobroma cacao</name>
    <name type="common">Cacao</name>
    <name type="synonym">Cocoa</name>
    <dbReference type="NCBI Taxonomy" id="3641"/>
    <lineage>
        <taxon>Eukaryota</taxon>
        <taxon>Viridiplantae</taxon>
        <taxon>Streptophyta</taxon>
        <taxon>Embryophyta</taxon>
        <taxon>Tracheophyta</taxon>
        <taxon>Spermatophyta</taxon>
        <taxon>Magnoliopsida</taxon>
        <taxon>eudicotyledons</taxon>
        <taxon>Gunneridae</taxon>
        <taxon>Pentapetalae</taxon>
        <taxon>rosids</taxon>
        <taxon>malvids</taxon>
        <taxon>Malvales</taxon>
        <taxon>Malvaceae</taxon>
        <taxon>Byttnerioideae</taxon>
        <taxon>Theobroma</taxon>
    </lineage>
</organism>
<dbReference type="InParanoid" id="A0A061EGS4"/>
<sequence>MIMHEYLSVCCLGVSLFHMMTETHLAQRVHYSENGKVAIEKKKNIVTASLSKKMRVKRTSEVSPMLEN</sequence>
<proteinExistence type="predicted"/>
<name>A0A061EGS4_THECC</name>
<keyword evidence="2" id="KW-1185">Reference proteome</keyword>